<accession>A0ABN9S9T0</accession>
<comment type="caution">
    <text evidence="1">The sequence shown here is derived from an EMBL/GenBank/DDBJ whole genome shotgun (WGS) entry which is preliminary data.</text>
</comment>
<keyword evidence="2" id="KW-1185">Reference proteome</keyword>
<dbReference type="EMBL" id="CAUYUJ010009554">
    <property type="protein sequence ID" value="CAK0827093.1"/>
    <property type="molecule type" value="Genomic_DNA"/>
</dbReference>
<proteinExistence type="predicted"/>
<name>A0ABN9S9T0_9DINO</name>
<feature type="non-terminal residue" evidence="1">
    <location>
        <position position="84"/>
    </location>
</feature>
<gene>
    <name evidence="1" type="ORF">PCOR1329_LOCUS26713</name>
</gene>
<dbReference type="Proteomes" id="UP001189429">
    <property type="component" value="Unassembled WGS sequence"/>
</dbReference>
<reference evidence="1" key="1">
    <citation type="submission" date="2023-10" db="EMBL/GenBank/DDBJ databases">
        <authorList>
            <person name="Chen Y."/>
            <person name="Shah S."/>
            <person name="Dougan E. K."/>
            <person name="Thang M."/>
            <person name="Chan C."/>
        </authorList>
    </citation>
    <scope>NUCLEOTIDE SEQUENCE [LARGE SCALE GENOMIC DNA]</scope>
</reference>
<evidence type="ECO:0000313" key="2">
    <source>
        <dbReference type="Proteomes" id="UP001189429"/>
    </source>
</evidence>
<evidence type="ECO:0000313" key="1">
    <source>
        <dbReference type="EMBL" id="CAK0827093.1"/>
    </source>
</evidence>
<sequence>MVELVQDTDHDAWFARKRPGLPGGASGDLRLLGHFLNSAQRRVLPLAKAMGLVTPKAFADWPHPGLEATQEFLESVLENGGGLQ</sequence>
<organism evidence="1 2">
    <name type="scientific">Prorocentrum cordatum</name>
    <dbReference type="NCBI Taxonomy" id="2364126"/>
    <lineage>
        <taxon>Eukaryota</taxon>
        <taxon>Sar</taxon>
        <taxon>Alveolata</taxon>
        <taxon>Dinophyceae</taxon>
        <taxon>Prorocentrales</taxon>
        <taxon>Prorocentraceae</taxon>
        <taxon>Prorocentrum</taxon>
    </lineage>
</organism>
<protein>
    <submittedName>
        <fullName evidence="1">Uncharacterized protein</fullName>
    </submittedName>
</protein>